<dbReference type="InterPro" id="IPR001647">
    <property type="entry name" value="HTH_TetR"/>
</dbReference>
<dbReference type="PROSITE" id="PS50977">
    <property type="entry name" value="HTH_TETR_2"/>
    <property type="match status" value="1"/>
</dbReference>
<evidence type="ECO:0000259" key="5">
    <source>
        <dbReference type="PROSITE" id="PS50977"/>
    </source>
</evidence>
<keyword evidence="2 4" id="KW-0238">DNA-binding</keyword>
<dbReference type="Pfam" id="PF00440">
    <property type="entry name" value="TetR_N"/>
    <property type="match status" value="1"/>
</dbReference>
<comment type="caution">
    <text evidence="6">The sequence shown here is derived from an EMBL/GenBank/DDBJ whole genome shotgun (WGS) entry which is preliminary data.</text>
</comment>
<evidence type="ECO:0000313" key="6">
    <source>
        <dbReference type="EMBL" id="KTT16657.1"/>
    </source>
</evidence>
<evidence type="ECO:0000256" key="3">
    <source>
        <dbReference type="ARBA" id="ARBA00023163"/>
    </source>
</evidence>
<dbReference type="InterPro" id="IPR036271">
    <property type="entry name" value="Tet_transcr_reg_TetR-rel_C_sf"/>
</dbReference>
<dbReference type="InterPro" id="IPR009057">
    <property type="entry name" value="Homeodomain-like_sf"/>
</dbReference>
<keyword evidence="7" id="KW-1185">Reference proteome</keyword>
<dbReference type="PATRIC" id="fig|433924.3.peg.629"/>
<dbReference type="Proteomes" id="UP000072741">
    <property type="component" value="Unassembled WGS sequence"/>
</dbReference>
<evidence type="ECO:0000313" key="7">
    <source>
        <dbReference type="Proteomes" id="UP000072741"/>
    </source>
</evidence>
<keyword evidence="1" id="KW-0805">Transcription regulation</keyword>
<keyword evidence="3" id="KW-0804">Transcription</keyword>
<accession>A0A147GPM1</accession>
<gene>
    <name evidence="6" type="ORF">NS331_18260</name>
</gene>
<evidence type="ECO:0000256" key="2">
    <source>
        <dbReference type="ARBA" id="ARBA00023125"/>
    </source>
</evidence>
<protein>
    <submittedName>
        <fullName evidence="6">TetR family transcriptional regulator</fullName>
    </submittedName>
</protein>
<reference evidence="6 7" key="1">
    <citation type="journal article" date="2016" name="Front. Microbiol.">
        <title>Genomic Resource of Rice Seed Associated Bacteria.</title>
        <authorList>
            <person name="Midha S."/>
            <person name="Bansal K."/>
            <person name="Sharma S."/>
            <person name="Kumar N."/>
            <person name="Patil P.P."/>
            <person name="Chaudhry V."/>
            <person name="Patil P.B."/>
        </authorList>
    </citation>
    <scope>NUCLEOTIDE SEQUENCE [LARGE SCALE GENOMIC DNA]</scope>
    <source>
        <strain evidence="6 7">NS331</strain>
    </source>
</reference>
<feature type="DNA-binding region" description="H-T-H motif" evidence="4">
    <location>
        <begin position="29"/>
        <end position="48"/>
    </location>
</feature>
<name>A0A147GPM1_9BURK</name>
<evidence type="ECO:0000256" key="1">
    <source>
        <dbReference type="ARBA" id="ARBA00023015"/>
    </source>
</evidence>
<dbReference type="AlphaFoldDB" id="A0A147GPM1"/>
<dbReference type="SUPFAM" id="SSF46689">
    <property type="entry name" value="Homeodomain-like"/>
    <property type="match status" value="1"/>
</dbReference>
<dbReference type="EMBL" id="LDSL01000123">
    <property type="protein sequence ID" value="KTT16657.1"/>
    <property type="molecule type" value="Genomic_DNA"/>
</dbReference>
<dbReference type="OrthoDB" id="116240at2"/>
<dbReference type="Gene3D" id="1.10.357.10">
    <property type="entry name" value="Tetracycline Repressor, domain 2"/>
    <property type="match status" value="1"/>
</dbReference>
<feature type="domain" description="HTH tetR-type" evidence="5">
    <location>
        <begin position="6"/>
        <end position="66"/>
    </location>
</feature>
<dbReference type="PANTHER" id="PTHR47506">
    <property type="entry name" value="TRANSCRIPTIONAL REGULATORY PROTEIN"/>
    <property type="match status" value="1"/>
</dbReference>
<organism evidence="6 7">
    <name type="scientific">Pseudacidovorax intermedius</name>
    <dbReference type="NCBI Taxonomy" id="433924"/>
    <lineage>
        <taxon>Bacteria</taxon>
        <taxon>Pseudomonadati</taxon>
        <taxon>Pseudomonadota</taxon>
        <taxon>Betaproteobacteria</taxon>
        <taxon>Burkholderiales</taxon>
        <taxon>Comamonadaceae</taxon>
        <taxon>Pseudacidovorax</taxon>
    </lineage>
</organism>
<evidence type="ECO:0000256" key="4">
    <source>
        <dbReference type="PROSITE-ProRule" id="PRU00335"/>
    </source>
</evidence>
<dbReference type="PRINTS" id="PR00455">
    <property type="entry name" value="HTHTETR"/>
</dbReference>
<dbReference type="PANTHER" id="PTHR47506:SF1">
    <property type="entry name" value="HTH-TYPE TRANSCRIPTIONAL REGULATOR YJDC"/>
    <property type="match status" value="1"/>
</dbReference>
<dbReference type="GO" id="GO:0003677">
    <property type="term" value="F:DNA binding"/>
    <property type="evidence" value="ECO:0007669"/>
    <property type="project" value="UniProtKB-UniRule"/>
</dbReference>
<proteinExistence type="predicted"/>
<sequence length="194" mass="20801">MPVADLPARDRILATAHDLFYRDGIRATGVDRLIAESGVAKLTFYRHFPSKDALVRAFLDHRHDRWMAWFIDALGRHGAADAAHGGARLLLLVDVLEEWCAQPDFRGCAFINTVVELGPALPEAAAVAQAHKAEMTQVIAQLLPDGPLQGPLADAAALAFDGAIVRAQMAADPAGRRAAAVTLRGVLSALVARR</sequence>
<dbReference type="SUPFAM" id="SSF48498">
    <property type="entry name" value="Tetracyclin repressor-like, C-terminal domain"/>
    <property type="match status" value="1"/>
</dbReference>